<dbReference type="EC" id="2.1.2.9" evidence="2 5"/>
<keyword evidence="9" id="KW-1185">Reference proteome</keyword>
<dbReference type="FunFam" id="3.40.50.170:FF:000004">
    <property type="entry name" value="Methionyl-tRNA formyltransferase"/>
    <property type="match status" value="1"/>
</dbReference>
<dbReference type="CDD" id="cd08704">
    <property type="entry name" value="Met_tRNA_FMT_C"/>
    <property type="match status" value="1"/>
</dbReference>
<dbReference type="PANTHER" id="PTHR11138:SF5">
    <property type="entry name" value="METHIONYL-TRNA FORMYLTRANSFERASE, MITOCHONDRIAL"/>
    <property type="match status" value="1"/>
</dbReference>
<feature type="binding site" evidence="5">
    <location>
        <begin position="110"/>
        <end position="113"/>
    </location>
    <ligand>
        <name>(6S)-5,6,7,8-tetrahydrofolate</name>
        <dbReference type="ChEBI" id="CHEBI:57453"/>
    </ligand>
</feature>
<dbReference type="PATRIC" id="fig|449659.4.peg.50"/>
<keyword evidence="4 5" id="KW-0648">Protein biosynthesis</keyword>
<dbReference type="Pfam" id="PF00551">
    <property type="entry name" value="Formyl_trans_N"/>
    <property type="match status" value="1"/>
</dbReference>
<keyword evidence="3 5" id="KW-0808">Transferase</keyword>
<proteinExistence type="inferred from homology"/>
<evidence type="ECO:0000259" key="7">
    <source>
        <dbReference type="Pfam" id="PF02911"/>
    </source>
</evidence>
<dbReference type="InterPro" id="IPR005793">
    <property type="entry name" value="Formyl_trans_C"/>
</dbReference>
<evidence type="ECO:0000313" key="8">
    <source>
        <dbReference type="EMBL" id="KRO02626.1"/>
    </source>
</evidence>
<dbReference type="PROSITE" id="PS00373">
    <property type="entry name" value="GART"/>
    <property type="match status" value="1"/>
</dbReference>
<dbReference type="SUPFAM" id="SSF53328">
    <property type="entry name" value="Formyltransferase"/>
    <property type="match status" value="1"/>
</dbReference>
<evidence type="ECO:0000256" key="2">
    <source>
        <dbReference type="ARBA" id="ARBA00012261"/>
    </source>
</evidence>
<dbReference type="STRING" id="449659.IV66_GL000050"/>
<dbReference type="Proteomes" id="UP000051886">
    <property type="component" value="Unassembled WGS sequence"/>
</dbReference>
<dbReference type="InterPro" id="IPR011034">
    <property type="entry name" value="Formyl_transferase-like_C_sf"/>
</dbReference>
<evidence type="ECO:0000313" key="9">
    <source>
        <dbReference type="Proteomes" id="UP000051886"/>
    </source>
</evidence>
<dbReference type="InterPro" id="IPR041711">
    <property type="entry name" value="Met-tRNA-FMT_N"/>
</dbReference>
<dbReference type="InterPro" id="IPR002376">
    <property type="entry name" value="Formyl_transf_N"/>
</dbReference>
<organism evidence="8 9">
    <name type="scientific">Ligilactobacillus pobuzihii</name>
    <dbReference type="NCBI Taxonomy" id="449659"/>
    <lineage>
        <taxon>Bacteria</taxon>
        <taxon>Bacillati</taxon>
        <taxon>Bacillota</taxon>
        <taxon>Bacilli</taxon>
        <taxon>Lactobacillales</taxon>
        <taxon>Lactobacillaceae</taxon>
        <taxon>Ligilactobacillus</taxon>
    </lineage>
</organism>
<dbReference type="NCBIfam" id="TIGR00460">
    <property type="entry name" value="fmt"/>
    <property type="match status" value="1"/>
</dbReference>
<dbReference type="OrthoDB" id="9802815at2"/>
<feature type="domain" description="Formyl transferase N-terminal" evidence="6">
    <location>
        <begin position="4"/>
        <end position="179"/>
    </location>
</feature>
<comment type="function">
    <text evidence="5">Attaches a formyl group to the free amino group of methionyl-tRNA(fMet). The formyl group appears to play a dual role in the initiator identity of N-formylmethionyl-tRNA by promoting its recognition by IF2 and preventing the misappropriation of this tRNA by the elongation apparatus.</text>
</comment>
<dbReference type="RefSeq" id="WP_017868030.1">
    <property type="nucleotide sequence ID" value="NZ_BJYB01000001.1"/>
</dbReference>
<protein>
    <recommendedName>
        <fullName evidence="2 5">Methionyl-tRNA formyltransferase</fullName>
        <ecNumber evidence="2 5">2.1.2.9</ecNumber>
    </recommendedName>
</protein>
<comment type="similarity">
    <text evidence="1 5">Belongs to the Fmt family.</text>
</comment>
<dbReference type="GO" id="GO:0005829">
    <property type="term" value="C:cytosol"/>
    <property type="evidence" value="ECO:0007669"/>
    <property type="project" value="TreeGrafter"/>
</dbReference>
<dbReference type="EMBL" id="JQCN01000001">
    <property type="protein sequence ID" value="KRO02626.1"/>
    <property type="molecule type" value="Genomic_DNA"/>
</dbReference>
<evidence type="ECO:0000256" key="5">
    <source>
        <dbReference type="HAMAP-Rule" id="MF_00182"/>
    </source>
</evidence>
<dbReference type="HAMAP" id="MF_00182">
    <property type="entry name" value="Formyl_trans"/>
    <property type="match status" value="1"/>
</dbReference>
<dbReference type="CDD" id="cd08646">
    <property type="entry name" value="FMT_core_Met-tRNA-FMT_N"/>
    <property type="match status" value="1"/>
</dbReference>
<dbReference type="GO" id="GO:0004479">
    <property type="term" value="F:methionyl-tRNA formyltransferase activity"/>
    <property type="evidence" value="ECO:0007669"/>
    <property type="project" value="UniProtKB-UniRule"/>
</dbReference>
<evidence type="ECO:0000256" key="4">
    <source>
        <dbReference type="ARBA" id="ARBA00022917"/>
    </source>
</evidence>
<dbReference type="InterPro" id="IPR044135">
    <property type="entry name" value="Met-tRNA-FMT_C"/>
</dbReference>
<evidence type="ECO:0000259" key="6">
    <source>
        <dbReference type="Pfam" id="PF00551"/>
    </source>
</evidence>
<dbReference type="InterPro" id="IPR036477">
    <property type="entry name" value="Formyl_transf_N_sf"/>
</dbReference>
<dbReference type="SUPFAM" id="SSF50486">
    <property type="entry name" value="FMT C-terminal domain-like"/>
    <property type="match status" value="1"/>
</dbReference>
<gene>
    <name evidence="5" type="primary">fmt</name>
    <name evidence="8" type="ORF">IV66_GL000050</name>
</gene>
<dbReference type="Pfam" id="PF02911">
    <property type="entry name" value="Formyl_trans_C"/>
    <property type="match status" value="1"/>
</dbReference>
<comment type="caution">
    <text evidence="8">The sequence shown here is derived from an EMBL/GenBank/DDBJ whole genome shotgun (WGS) entry which is preliminary data.</text>
</comment>
<comment type="catalytic activity">
    <reaction evidence="5">
        <text>L-methionyl-tRNA(fMet) + (6R)-10-formyltetrahydrofolate = N-formyl-L-methionyl-tRNA(fMet) + (6S)-5,6,7,8-tetrahydrofolate + H(+)</text>
        <dbReference type="Rhea" id="RHEA:24380"/>
        <dbReference type="Rhea" id="RHEA-COMP:9952"/>
        <dbReference type="Rhea" id="RHEA-COMP:9953"/>
        <dbReference type="ChEBI" id="CHEBI:15378"/>
        <dbReference type="ChEBI" id="CHEBI:57453"/>
        <dbReference type="ChEBI" id="CHEBI:78530"/>
        <dbReference type="ChEBI" id="CHEBI:78844"/>
        <dbReference type="ChEBI" id="CHEBI:195366"/>
        <dbReference type="EC" id="2.1.2.9"/>
    </reaction>
</comment>
<dbReference type="AlphaFoldDB" id="A0A0R2LST3"/>
<evidence type="ECO:0000256" key="1">
    <source>
        <dbReference type="ARBA" id="ARBA00010699"/>
    </source>
</evidence>
<name>A0A0R2LST3_9LACO</name>
<dbReference type="InterPro" id="IPR005794">
    <property type="entry name" value="Fmt"/>
</dbReference>
<dbReference type="PANTHER" id="PTHR11138">
    <property type="entry name" value="METHIONYL-TRNA FORMYLTRANSFERASE"/>
    <property type="match status" value="1"/>
</dbReference>
<accession>A0A0R2LST3</accession>
<sequence length="318" mass="34819">MTSIVFMGTPEFAVPVLKGLLENEYDVKAVVTQPDRPVGRKHRLTASPVKKLAVANEIEVLQPEKISGSAEMQRVIDMAPDLIITAAYGQFLPTKLLNSAKIAAVNVHGSLLPKYRGGAPVQYSLMHGDSKTGVTLIYMVKKMDAGEMLGQTELPIELNDDTGSLFEKLSYLGRDLLLEKLPALITGELISTPQDETQVVFSPTIKPEEEHLLLSMTAQEIDWKVRALRPAPGAFFDNFAGKRTKLWNIDPLDEKTEQAAGTVVEVTKHILKVAAADGTVYQINELQPAGKQKLAVTDYLNGMNQALEKGQVIISDDK</sequence>
<feature type="domain" description="Formyl transferase C-terminal" evidence="7">
    <location>
        <begin position="205"/>
        <end position="303"/>
    </location>
</feature>
<reference evidence="8 9" key="1">
    <citation type="journal article" date="2015" name="Genome Announc.">
        <title>Expanding the biotechnology potential of lactobacilli through comparative genomics of 213 strains and associated genera.</title>
        <authorList>
            <person name="Sun Z."/>
            <person name="Harris H.M."/>
            <person name="McCann A."/>
            <person name="Guo C."/>
            <person name="Argimon S."/>
            <person name="Zhang W."/>
            <person name="Yang X."/>
            <person name="Jeffery I.B."/>
            <person name="Cooney J.C."/>
            <person name="Kagawa T.F."/>
            <person name="Liu W."/>
            <person name="Song Y."/>
            <person name="Salvetti E."/>
            <person name="Wrobel A."/>
            <person name="Rasinkangas P."/>
            <person name="Parkhill J."/>
            <person name="Rea M.C."/>
            <person name="O'Sullivan O."/>
            <person name="Ritari J."/>
            <person name="Douillard F.P."/>
            <person name="Paul Ross R."/>
            <person name="Yang R."/>
            <person name="Briner A.E."/>
            <person name="Felis G.E."/>
            <person name="de Vos W.M."/>
            <person name="Barrangou R."/>
            <person name="Klaenhammer T.R."/>
            <person name="Caufield P.W."/>
            <person name="Cui Y."/>
            <person name="Zhang H."/>
            <person name="O'Toole P.W."/>
        </authorList>
    </citation>
    <scope>NUCLEOTIDE SEQUENCE [LARGE SCALE GENOMIC DNA]</scope>
    <source>
        <strain evidence="8 9">NBRC 103219</strain>
    </source>
</reference>
<dbReference type="InterPro" id="IPR001555">
    <property type="entry name" value="GART_AS"/>
</dbReference>
<dbReference type="Gene3D" id="3.40.50.12230">
    <property type="match status" value="1"/>
</dbReference>
<evidence type="ECO:0000256" key="3">
    <source>
        <dbReference type="ARBA" id="ARBA00022679"/>
    </source>
</evidence>